<feature type="transmembrane region" description="Helical" evidence="6">
    <location>
        <begin position="241"/>
        <end position="261"/>
    </location>
</feature>
<feature type="transmembrane region" description="Helical" evidence="6">
    <location>
        <begin position="73"/>
        <end position="91"/>
    </location>
</feature>
<dbReference type="SUPFAM" id="SSF103481">
    <property type="entry name" value="Multidrug resistance efflux transporter EmrE"/>
    <property type="match status" value="2"/>
</dbReference>
<protein>
    <submittedName>
        <fullName evidence="8">EamA family transporter</fullName>
    </submittedName>
</protein>
<evidence type="ECO:0000256" key="2">
    <source>
        <dbReference type="ARBA" id="ARBA00009853"/>
    </source>
</evidence>
<evidence type="ECO:0000256" key="4">
    <source>
        <dbReference type="ARBA" id="ARBA00022989"/>
    </source>
</evidence>
<evidence type="ECO:0000256" key="1">
    <source>
        <dbReference type="ARBA" id="ARBA00004141"/>
    </source>
</evidence>
<dbReference type="Proteomes" id="UP000248614">
    <property type="component" value="Unassembled WGS sequence"/>
</dbReference>
<feature type="domain" description="EamA" evidence="7">
    <location>
        <begin position="17"/>
        <end position="140"/>
    </location>
</feature>
<evidence type="ECO:0000313" key="8">
    <source>
        <dbReference type="EMBL" id="PZO77469.1"/>
    </source>
</evidence>
<feature type="domain" description="EamA" evidence="7">
    <location>
        <begin position="155"/>
        <end position="284"/>
    </location>
</feature>
<evidence type="ECO:0000259" key="7">
    <source>
        <dbReference type="Pfam" id="PF00892"/>
    </source>
</evidence>
<dbReference type="EMBL" id="QFNF01000019">
    <property type="protein sequence ID" value="PZO77469.1"/>
    <property type="molecule type" value="Genomic_DNA"/>
</dbReference>
<feature type="transmembrane region" description="Helical" evidence="6">
    <location>
        <begin position="40"/>
        <end position="61"/>
    </location>
</feature>
<sequence length="297" mass="30572">MSAAPTTLRAFLVAGGGIMVYTVMDALMKQLSIDSGAYNAVLWRSAVGSILCGALFAVRGGRWPAWRVLKLHIGRGVAAGSSVVLFFWGLARVPMAQGVALTFLAPLIALYLAALFLGETIRRSAIIGSIVASAGVLVIAAGEVQADASTQAVLGSMACVAASILYAGSLILLRQQAQAADPLEVALFANLVIGAMLLPAVPWAGDLPMPSQYGALLGAALLNIASVMALAWAYARAQAQVLAPVEYSAFLWAALAGWLVFGETVSIHTVAGALLIVAGCVVAVRRQAAGPQNEIGM</sequence>
<keyword evidence="5 6" id="KW-0472">Membrane</keyword>
<evidence type="ECO:0000313" key="9">
    <source>
        <dbReference type="Proteomes" id="UP000248614"/>
    </source>
</evidence>
<dbReference type="PANTHER" id="PTHR22911">
    <property type="entry name" value="ACYL-MALONYL CONDENSING ENZYME-RELATED"/>
    <property type="match status" value="1"/>
</dbReference>
<dbReference type="PANTHER" id="PTHR22911:SF6">
    <property type="entry name" value="SOLUTE CARRIER FAMILY 35 MEMBER G1"/>
    <property type="match status" value="1"/>
</dbReference>
<feature type="transmembrane region" description="Helical" evidence="6">
    <location>
        <begin position="267"/>
        <end position="284"/>
    </location>
</feature>
<reference evidence="8 9" key="1">
    <citation type="submission" date="2017-08" db="EMBL/GenBank/DDBJ databases">
        <title>Infants hospitalized years apart are colonized by the same room-sourced microbial strains.</title>
        <authorList>
            <person name="Brooks B."/>
            <person name="Olm M.R."/>
            <person name="Firek B.A."/>
            <person name="Baker R."/>
            <person name="Thomas B.C."/>
            <person name="Morowitz M.J."/>
            <person name="Banfield J.F."/>
        </authorList>
    </citation>
    <scope>NUCLEOTIDE SEQUENCE [LARGE SCALE GENOMIC DNA]</scope>
    <source>
        <strain evidence="8">S2_018_000_R3_110</strain>
    </source>
</reference>
<dbReference type="AlphaFoldDB" id="A0A2W4ZC22"/>
<name>A0A2W4ZC22_9SPHN</name>
<evidence type="ECO:0000256" key="6">
    <source>
        <dbReference type="SAM" id="Phobius"/>
    </source>
</evidence>
<evidence type="ECO:0000256" key="5">
    <source>
        <dbReference type="ARBA" id="ARBA00023136"/>
    </source>
</evidence>
<feature type="transmembrane region" description="Helical" evidence="6">
    <location>
        <begin position="211"/>
        <end position="234"/>
    </location>
</feature>
<accession>A0A2W4ZC22</accession>
<dbReference type="InterPro" id="IPR037185">
    <property type="entry name" value="EmrE-like"/>
</dbReference>
<keyword evidence="4 6" id="KW-1133">Transmembrane helix</keyword>
<comment type="caution">
    <text evidence="8">The sequence shown here is derived from an EMBL/GenBank/DDBJ whole genome shotgun (WGS) entry which is preliminary data.</text>
</comment>
<dbReference type="InterPro" id="IPR000620">
    <property type="entry name" value="EamA_dom"/>
</dbReference>
<organism evidence="8 9">
    <name type="scientific">Sphingomonas hengshuiensis</name>
    <dbReference type="NCBI Taxonomy" id="1609977"/>
    <lineage>
        <taxon>Bacteria</taxon>
        <taxon>Pseudomonadati</taxon>
        <taxon>Pseudomonadota</taxon>
        <taxon>Alphaproteobacteria</taxon>
        <taxon>Sphingomonadales</taxon>
        <taxon>Sphingomonadaceae</taxon>
        <taxon>Sphingomonas</taxon>
    </lineage>
</organism>
<gene>
    <name evidence="8" type="ORF">DI632_08845</name>
</gene>
<feature type="transmembrane region" description="Helical" evidence="6">
    <location>
        <begin position="152"/>
        <end position="173"/>
    </location>
</feature>
<evidence type="ECO:0000256" key="3">
    <source>
        <dbReference type="ARBA" id="ARBA00022692"/>
    </source>
</evidence>
<feature type="transmembrane region" description="Helical" evidence="6">
    <location>
        <begin position="125"/>
        <end position="146"/>
    </location>
</feature>
<proteinExistence type="inferred from homology"/>
<dbReference type="Pfam" id="PF00892">
    <property type="entry name" value="EamA"/>
    <property type="match status" value="2"/>
</dbReference>
<comment type="similarity">
    <text evidence="2">Belongs to the drug/metabolite transporter (DMT) superfamily. 10 TMS drug/metabolite exporter (DME) (TC 2.A.7.3) family.</text>
</comment>
<dbReference type="Gene3D" id="1.10.3730.20">
    <property type="match status" value="1"/>
</dbReference>
<feature type="transmembrane region" description="Helical" evidence="6">
    <location>
        <begin position="7"/>
        <end position="28"/>
    </location>
</feature>
<feature type="transmembrane region" description="Helical" evidence="6">
    <location>
        <begin position="185"/>
        <end position="205"/>
    </location>
</feature>
<comment type="subcellular location">
    <subcellularLocation>
        <location evidence="1">Membrane</location>
        <topology evidence="1">Multi-pass membrane protein</topology>
    </subcellularLocation>
</comment>
<dbReference type="GO" id="GO:0016020">
    <property type="term" value="C:membrane"/>
    <property type="evidence" value="ECO:0007669"/>
    <property type="project" value="UniProtKB-SubCell"/>
</dbReference>
<keyword evidence="3 6" id="KW-0812">Transmembrane</keyword>
<feature type="transmembrane region" description="Helical" evidence="6">
    <location>
        <begin position="97"/>
        <end position="118"/>
    </location>
</feature>